<dbReference type="Proteomes" id="UP000184292">
    <property type="component" value="Unassembled WGS sequence"/>
</dbReference>
<keyword evidence="3" id="KW-1133">Transmembrane helix</keyword>
<gene>
    <name evidence="4" type="ORF">SAMN05444417_0992</name>
</gene>
<feature type="coiled-coil region" evidence="1">
    <location>
        <begin position="483"/>
        <end position="602"/>
    </location>
</feature>
<feature type="compositionally biased region" description="Gly residues" evidence="2">
    <location>
        <begin position="713"/>
        <end position="728"/>
    </location>
</feature>
<keyword evidence="3" id="KW-0472">Membrane</keyword>
<feature type="compositionally biased region" description="Low complexity" evidence="2">
    <location>
        <begin position="640"/>
        <end position="664"/>
    </location>
</feature>
<organism evidence="4 5">
    <name type="scientific">Wenxinia saemankumensis</name>
    <dbReference type="NCBI Taxonomy" id="1447782"/>
    <lineage>
        <taxon>Bacteria</taxon>
        <taxon>Pseudomonadati</taxon>
        <taxon>Pseudomonadota</taxon>
        <taxon>Alphaproteobacteria</taxon>
        <taxon>Rhodobacterales</taxon>
        <taxon>Roseobacteraceae</taxon>
        <taxon>Wenxinia</taxon>
    </lineage>
</organism>
<dbReference type="InterPro" id="IPR012683">
    <property type="entry name" value="CHP02302_TM"/>
</dbReference>
<accession>A0A1M6C4E7</accession>
<evidence type="ECO:0000256" key="1">
    <source>
        <dbReference type="SAM" id="Coils"/>
    </source>
</evidence>
<keyword evidence="3" id="KW-0812">Transmembrane</keyword>
<sequence>MRAEIAWPIRITRAGMVAERASRAFWPVVALVMASAAILLFGWHEAMPLEALWALAVVVGLGTIVALVRGAMRFRWPSEGAAIARIDASLPGRPLAAIADLQATGRGDAASEAVWAAHQQRMAARARAARPVDPDLRLAARDPYGLRYMALLLFVTGLLFGSIWRIGSVADIAAGAGPGQAVATGPVWEGWIEPPAYTGKPTLYLADQPEGRLDVPQGSEIALRLYGEAGDLTVSQAVTAEAAEPSAEAQQSLLVRRDGPLAIEGPGGAAWDIVVVPDAAPAVALSGPVEAEATGQMAQPFTATDDYAVVAGRAVIELDLGAVDRRFGLAAEPGPQEPVVIDLPMPFSGDRTEFSETLIDDFSQHPLANLPVTMTLTVADDAGQEGTTGPVEMILPGRRFFQPIARAVIEQRRDLMWSPDNARRVTQMLRTVAYEPEGFFPNELTYLKLSFAIRQLAADLDDDGALTDATRDEVVQALWDLAVQLEEGTLADARARLERAQERLEEAMRNGASDEEIAELMQELREATNDYIRMLAEQNRGQEDGTDQPDMSQNMQELGADQLQQMMDEIQRLMEEGRMAEAMELMQQLDQMMENLQVTEGQGQGQGQQSMEDLADTLREQQELSDDAFRQLQDEFNGRPPQGDQGQPQDGQQPGQQPGQGQPQPDQPFGPQPGQDSGQQPGDGQQGQNQGGQGSGQQPQGRQGQVQSPGDQPGQGGRQDGQGRGGEGSLADRQQALRDELNRQRGNLPSLSGEAADEAGEALDRAEGAMDEAEGALREGDTARAIDRQSEALDALRDGLRNLGEALADNRDQQQPGQGEARGNAQGRLEPQRRDPLGREFGNSGQMGTEQEMLQGEDVYRRAQELLDELRRRSGEQSRPEDERDYLRRLLEQF</sequence>
<evidence type="ECO:0000313" key="5">
    <source>
        <dbReference type="Proteomes" id="UP000184292"/>
    </source>
</evidence>
<dbReference type="STRING" id="1447782.SAMN05444417_0992"/>
<keyword evidence="5" id="KW-1185">Reference proteome</keyword>
<dbReference type="AlphaFoldDB" id="A0A1M6C4E7"/>
<dbReference type="EMBL" id="FQYO01000002">
    <property type="protein sequence ID" value="SHI55671.1"/>
    <property type="molecule type" value="Genomic_DNA"/>
</dbReference>
<proteinExistence type="predicted"/>
<name>A0A1M6C4E7_9RHOB</name>
<feature type="region of interest" description="Disordered" evidence="2">
    <location>
        <begin position="634"/>
        <end position="790"/>
    </location>
</feature>
<reference evidence="4 5" key="1">
    <citation type="submission" date="2016-11" db="EMBL/GenBank/DDBJ databases">
        <authorList>
            <person name="Jaros S."/>
            <person name="Januszkiewicz K."/>
            <person name="Wedrychowicz H."/>
        </authorList>
    </citation>
    <scope>NUCLEOTIDE SEQUENCE [LARGE SCALE GENOMIC DNA]</scope>
    <source>
        <strain evidence="4 5">DSM 100565</strain>
    </source>
</reference>
<keyword evidence="1" id="KW-0175">Coiled coil</keyword>
<feature type="transmembrane region" description="Helical" evidence="3">
    <location>
        <begin position="146"/>
        <end position="164"/>
    </location>
</feature>
<feature type="compositionally biased region" description="Basic and acidic residues" evidence="2">
    <location>
        <begin position="775"/>
        <end position="790"/>
    </location>
</feature>
<feature type="transmembrane region" description="Helical" evidence="3">
    <location>
        <begin position="21"/>
        <end position="43"/>
    </location>
</feature>
<protein>
    <submittedName>
        <fullName evidence="4">TIGR02302 family protein</fullName>
    </submittedName>
</protein>
<feature type="transmembrane region" description="Helical" evidence="3">
    <location>
        <begin position="49"/>
        <end position="68"/>
    </location>
</feature>
<feature type="compositionally biased region" description="Low complexity" evidence="2">
    <location>
        <begin position="672"/>
        <end position="688"/>
    </location>
</feature>
<evidence type="ECO:0000256" key="2">
    <source>
        <dbReference type="SAM" id="MobiDB-lite"/>
    </source>
</evidence>
<evidence type="ECO:0000256" key="3">
    <source>
        <dbReference type="SAM" id="Phobius"/>
    </source>
</evidence>
<feature type="region of interest" description="Disordered" evidence="2">
    <location>
        <begin position="804"/>
        <end position="860"/>
    </location>
</feature>
<feature type="compositionally biased region" description="Low complexity" evidence="2">
    <location>
        <begin position="696"/>
        <end position="712"/>
    </location>
</feature>
<dbReference type="Pfam" id="PF13779">
    <property type="entry name" value="DUF4175"/>
    <property type="match status" value="2"/>
</dbReference>
<dbReference type="RefSeq" id="WP_342068324.1">
    <property type="nucleotide sequence ID" value="NZ_FQYO01000002.1"/>
</dbReference>
<evidence type="ECO:0000313" key="4">
    <source>
        <dbReference type="EMBL" id="SHI55671.1"/>
    </source>
</evidence>